<dbReference type="GO" id="GO:0016020">
    <property type="term" value="C:membrane"/>
    <property type="evidence" value="ECO:0007669"/>
    <property type="project" value="UniProtKB-SubCell"/>
</dbReference>
<dbReference type="SUPFAM" id="SSF103473">
    <property type="entry name" value="MFS general substrate transporter"/>
    <property type="match status" value="1"/>
</dbReference>
<evidence type="ECO:0000256" key="2">
    <source>
        <dbReference type="ARBA" id="ARBA00022692"/>
    </source>
</evidence>
<evidence type="ECO:0000256" key="4">
    <source>
        <dbReference type="ARBA" id="ARBA00023136"/>
    </source>
</evidence>
<dbReference type="EMBL" id="CAVLGL010000093">
    <property type="protein sequence ID" value="CAK1595786.1"/>
    <property type="molecule type" value="Genomic_DNA"/>
</dbReference>
<dbReference type="AlphaFoldDB" id="A0AAV1LQA6"/>
<keyword evidence="3 5" id="KW-1133">Transmembrane helix</keyword>
<comment type="caution">
    <text evidence="7">The sequence shown here is derived from an EMBL/GenBank/DDBJ whole genome shotgun (WGS) entry which is preliminary data.</text>
</comment>
<dbReference type="InterPro" id="IPR020846">
    <property type="entry name" value="MFS_dom"/>
</dbReference>
<dbReference type="Proteomes" id="UP001314205">
    <property type="component" value="Unassembled WGS sequence"/>
</dbReference>
<dbReference type="GO" id="GO:0022857">
    <property type="term" value="F:transmembrane transporter activity"/>
    <property type="evidence" value="ECO:0007669"/>
    <property type="project" value="InterPro"/>
</dbReference>
<sequence length="495" mass="56600">MNKYDEINTEVPEPEGQKTKYRWKTYFLRQLLVSSAVWAHYFVTGLFFGTPTVLIPQMRREANSTEAVGEEIGSWLCSVFGFSAIPWVFIIPLTITKLGRKIPFIIACVNIFAALIAMYYSYTPMQILMSEILQGMNHATNVTLAVVIISEYTSPKYRGIFLTIKSATFFWGIWISNAIGTFFHWKCIPLFGMVCAGYTMISVFWPESPYWLADKGRFEECRKAHRWLHGSNENSILEVETLIASQTEYLKSCDSRKRNWTFSSILHTITCKQFYKPILLSILMVSQYHLSGKYVCSMYVIDIIKRITKSESTAYTGMLILDGVTVLGMYVGCFLSKILKRRTLFLGSSTVGITFLFIIALYLYLIKLSIIGENNIVSILLLISFSVPISCGPMIMTTSLYGEIIPLRFKTACYLITALMSEIYSTSFLKIAPLIFKTFGTHGTFLFYGIASGFFTVLLYIFLPETKDKTLQEIEYYFKSKEVIPKETEYLKPLQ</sequence>
<feature type="transmembrane region" description="Helical" evidence="5">
    <location>
        <begin position="343"/>
        <end position="364"/>
    </location>
</feature>
<evidence type="ECO:0000259" key="6">
    <source>
        <dbReference type="PROSITE" id="PS50850"/>
    </source>
</evidence>
<comment type="subcellular location">
    <subcellularLocation>
        <location evidence="1">Membrane</location>
        <topology evidence="1">Multi-pass membrane protein</topology>
    </subcellularLocation>
</comment>
<evidence type="ECO:0000313" key="7">
    <source>
        <dbReference type="EMBL" id="CAK1595786.1"/>
    </source>
</evidence>
<name>A0AAV1LQA6_9NEOP</name>
<organism evidence="7 8">
    <name type="scientific">Parnassius mnemosyne</name>
    <name type="common">clouded apollo</name>
    <dbReference type="NCBI Taxonomy" id="213953"/>
    <lineage>
        <taxon>Eukaryota</taxon>
        <taxon>Metazoa</taxon>
        <taxon>Ecdysozoa</taxon>
        <taxon>Arthropoda</taxon>
        <taxon>Hexapoda</taxon>
        <taxon>Insecta</taxon>
        <taxon>Pterygota</taxon>
        <taxon>Neoptera</taxon>
        <taxon>Endopterygota</taxon>
        <taxon>Lepidoptera</taxon>
        <taxon>Glossata</taxon>
        <taxon>Ditrysia</taxon>
        <taxon>Papilionoidea</taxon>
        <taxon>Papilionidae</taxon>
        <taxon>Parnassiinae</taxon>
        <taxon>Parnassini</taxon>
        <taxon>Parnassius</taxon>
        <taxon>Driopa</taxon>
    </lineage>
</organism>
<feature type="transmembrane region" description="Helical" evidence="5">
    <location>
        <begin position="413"/>
        <end position="433"/>
    </location>
</feature>
<feature type="transmembrane region" description="Helical" evidence="5">
    <location>
        <begin position="314"/>
        <end position="336"/>
    </location>
</feature>
<keyword evidence="8" id="KW-1185">Reference proteome</keyword>
<dbReference type="InterPro" id="IPR036259">
    <property type="entry name" value="MFS_trans_sf"/>
</dbReference>
<feature type="transmembrane region" description="Helical" evidence="5">
    <location>
        <begin position="102"/>
        <end position="122"/>
    </location>
</feature>
<feature type="transmembrane region" description="Helical" evidence="5">
    <location>
        <begin position="31"/>
        <end position="52"/>
    </location>
</feature>
<dbReference type="InterPro" id="IPR050549">
    <property type="entry name" value="MFS_Trehalose_Transporter"/>
</dbReference>
<evidence type="ECO:0000256" key="1">
    <source>
        <dbReference type="ARBA" id="ARBA00004141"/>
    </source>
</evidence>
<proteinExistence type="predicted"/>
<keyword evidence="4 5" id="KW-0472">Membrane</keyword>
<gene>
    <name evidence="7" type="ORF">PARMNEM_LOCUS15214</name>
</gene>
<dbReference type="InterPro" id="IPR005828">
    <property type="entry name" value="MFS_sugar_transport-like"/>
</dbReference>
<evidence type="ECO:0000313" key="8">
    <source>
        <dbReference type="Proteomes" id="UP001314205"/>
    </source>
</evidence>
<feature type="transmembrane region" description="Helical" evidence="5">
    <location>
        <begin position="445"/>
        <end position="463"/>
    </location>
</feature>
<feature type="transmembrane region" description="Helical" evidence="5">
    <location>
        <begin position="72"/>
        <end position="95"/>
    </location>
</feature>
<feature type="transmembrane region" description="Helical" evidence="5">
    <location>
        <begin position="187"/>
        <end position="205"/>
    </location>
</feature>
<keyword evidence="2 5" id="KW-0812">Transmembrane</keyword>
<accession>A0AAV1LQA6</accession>
<dbReference type="PROSITE" id="PS50850">
    <property type="entry name" value="MFS"/>
    <property type="match status" value="1"/>
</dbReference>
<feature type="domain" description="Major facilitator superfamily (MFS) profile" evidence="6">
    <location>
        <begin position="33"/>
        <end position="467"/>
    </location>
</feature>
<dbReference type="Pfam" id="PF00083">
    <property type="entry name" value="Sugar_tr"/>
    <property type="match status" value="1"/>
</dbReference>
<evidence type="ECO:0000256" key="3">
    <source>
        <dbReference type="ARBA" id="ARBA00022989"/>
    </source>
</evidence>
<reference evidence="7 8" key="1">
    <citation type="submission" date="2023-11" db="EMBL/GenBank/DDBJ databases">
        <authorList>
            <person name="Hedman E."/>
            <person name="Englund M."/>
            <person name="Stromberg M."/>
            <person name="Nyberg Akerstrom W."/>
            <person name="Nylinder S."/>
            <person name="Jareborg N."/>
            <person name="Kallberg Y."/>
            <person name="Kronander E."/>
        </authorList>
    </citation>
    <scope>NUCLEOTIDE SEQUENCE [LARGE SCALE GENOMIC DNA]</scope>
</reference>
<dbReference type="Gene3D" id="1.20.1250.20">
    <property type="entry name" value="MFS general substrate transporter like domains"/>
    <property type="match status" value="1"/>
</dbReference>
<feature type="transmembrane region" description="Helical" evidence="5">
    <location>
        <begin position="376"/>
        <end position="401"/>
    </location>
</feature>
<protein>
    <recommendedName>
        <fullName evidence="6">Major facilitator superfamily (MFS) profile domain-containing protein</fullName>
    </recommendedName>
</protein>
<dbReference type="PANTHER" id="PTHR48021">
    <property type="match status" value="1"/>
</dbReference>
<dbReference type="PANTHER" id="PTHR48021:SF68">
    <property type="entry name" value="MAJOR FACILITATOR SUPERFAMILY (MFS) PROFILE DOMAIN-CONTAINING PROTEIN"/>
    <property type="match status" value="1"/>
</dbReference>
<feature type="transmembrane region" description="Helical" evidence="5">
    <location>
        <begin position="157"/>
        <end position="175"/>
    </location>
</feature>
<evidence type="ECO:0000256" key="5">
    <source>
        <dbReference type="SAM" id="Phobius"/>
    </source>
</evidence>